<reference evidence="1 2" key="1">
    <citation type="submission" date="2019-06" db="EMBL/GenBank/DDBJ databases">
        <title>WGS assembly of Gossypium darwinii.</title>
        <authorList>
            <person name="Chen Z.J."/>
            <person name="Sreedasyam A."/>
            <person name="Ando A."/>
            <person name="Song Q."/>
            <person name="De L."/>
            <person name="Hulse-Kemp A."/>
            <person name="Ding M."/>
            <person name="Ye W."/>
            <person name="Kirkbride R."/>
            <person name="Jenkins J."/>
            <person name="Plott C."/>
            <person name="Lovell J."/>
            <person name="Lin Y.-M."/>
            <person name="Vaughn R."/>
            <person name="Liu B."/>
            <person name="Li W."/>
            <person name="Simpson S."/>
            <person name="Scheffler B."/>
            <person name="Saski C."/>
            <person name="Grover C."/>
            <person name="Hu G."/>
            <person name="Conover J."/>
            <person name="Carlson J."/>
            <person name="Shu S."/>
            <person name="Boston L."/>
            <person name="Williams M."/>
            <person name="Peterson D."/>
            <person name="Mcgee K."/>
            <person name="Jones D."/>
            <person name="Wendel J."/>
            <person name="Stelly D."/>
            <person name="Grimwood J."/>
            <person name="Schmutz J."/>
        </authorList>
    </citation>
    <scope>NUCLEOTIDE SEQUENCE [LARGE SCALE GENOMIC DNA]</scope>
    <source>
        <strain evidence="1">1808015.09</strain>
    </source>
</reference>
<accession>A0A5D2CAQ7</accession>
<dbReference type="Proteomes" id="UP000323506">
    <property type="component" value="Chromosome D06"/>
</dbReference>
<organism evidence="1 2">
    <name type="scientific">Gossypium darwinii</name>
    <name type="common">Darwin's cotton</name>
    <name type="synonym">Gossypium barbadense var. darwinii</name>
    <dbReference type="NCBI Taxonomy" id="34276"/>
    <lineage>
        <taxon>Eukaryota</taxon>
        <taxon>Viridiplantae</taxon>
        <taxon>Streptophyta</taxon>
        <taxon>Embryophyta</taxon>
        <taxon>Tracheophyta</taxon>
        <taxon>Spermatophyta</taxon>
        <taxon>Magnoliopsida</taxon>
        <taxon>eudicotyledons</taxon>
        <taxon>Gunneridae</taxon>
        <taxon>Pentapetalae</taxon>
        <taxon>rosids</taxon>
        <taxon>malvids</taxon>
        <taxon>Malvales</taxon>
        <taxon>Malvaceae</taxon>
        <taxon>Malvoideae</taxon>
        <taxon>Gossypium</taxon>
    </lineage>
</organism>
<sequence>MLSPRLLFCNLSSVTPGTQPSFHIEIWSPTPTLQHNPSIKSFFVDQILLQMLSTTLPTVEFTVGANPLGSNSGVSRATKKVCTRMELLPDMDDSTIDGNGQKVQGSEVPRASYKLALLGASPVPAQNALMKQDFALTEGNVITEVVEGVPLIMFFDRVQEYIERRMSRTIIVKMFGGRIGFINASLNKISLLWSPRCPIQLMDLKNDFFLVRF</sequence>
<evidence type="ECO:0000313" key="1">
    <source>
        <dbReference type="EMBL" id="TYG65202.1"/>
    </source>
</evidence>
<gene>
    <name evidence="1" type="ORF">ES288_D06G167400v1</name>
</gene>
<dbReference type="AlphaFoldDB" id="A0A5D2CAQ7"/>
<proteinExistence type="predicted"/>
<evidence type="ECO:0008006" key="3">
    <source>
        <dbReference type="Google" id="ProtNLM"/>
    </source>
</evidence>
<protein>
    <recommendedName>
        <fullName evidence="3">DUF4283 domain-containing protein</fullName>
    </recommendedName>
</protein>
<keyword evidence="2" id="KW-1185">Reference proteome</keyword>
<evidence type="ECO:0000313" key="2">
    <source>
        <dbReference type="Proteomes" id="UP000323506"/>
    </source>
</evidence>
<dbReference type="EMBL" id="CM017706">
    <property type="protein sequence ID" value="TYG65202.1"/>
    <property type="molecule type" value="Genomic_DNA"/>
</dbReference>
<name>A0A5D2CAQ7_GOSDA</name>